<dbReference type="SUPFAM" id="SSF53474">
    <property type="entry name" value="alpha/beta-Hydrolases"/>
    <property type="match status" value="1"/>
</dbReference>
<proteinExistence type="predicted"/>
<protein>
    <recommendedName>
        <fullName evidence="2">Alpha/beta hydrolase fold-3 domain-containing protein</fullName>
    </recommendedName>
</protein>
<evidence type="ECO:0000259" key="2">
    <source>
        <dbReference type="Pfam" id="PF07859"/>
    </source>
</evidence>
<feature type="domain" description="Alpha/beta hydrolase fold-3" evidence="2">
    <location>
        <begin position="579"/>
        <end position="830"/>
    </location>
</feature>
<dbReference type="InterPro" id="IPR013094">
    <property type="entry name" value="AB_hydrolase_3"/>
</dbReference>
<dbReference type="PANTHER" id="PTHR23025">
    <property type="entry name" value="TRIACYLGLYCEROL LIPASE"/>
    <property type="match status" value="1"/>
</dbReference>
<feature type="region of interest" description="Disordered" evidence="1">
    <location>
        <begin position="691"/>
        <end position="711"/>
    </location>
</feature>
<evidence type="ECO:0000313" key="3">
    <source>
        <dbReference type="EMBL" id="KAL3791744.1"/>
    </source>
</evidence>
<dbReference type="EMBL" id="JABMIG020000110">
    <property type="protein sequence ID" value="KAL3791744.1"/>
    <property type="molecule type" value="Genomic_DNA"/>
</dbReference>
<dbReference type="Gene3D" id="3.40.50.1820">
    <property type="entry name" value="alpha/beta hydrolase"/>
    <property type="match status" value="1"/>
</dbReference>
<evidence type="ECO:0000313" key="4">
    <source>
        <dbReference type="Proteomes" id="UP001516023"/>
    </source>
</evidence>
<sequence>MLQEHSNGSHALRRRSYHLIELNDATSVQLRAQNFRLLITNTALRCVERLIHTHLLDLLDREMEFLSLFGGNDSQKYQFFGEHKEFPSLMDTVETLASVEKAARKYKRDHDAVIKSPIRSFSHQRMCSEPARFFTGDVFLSIDDPVEAEDGTDGWYFGGQQSQSPPSIQRTSKDSMLKNGIITVKPSDGSRHRRTFSTGAVDSPIRARESAAGNSVYPSRSAKDSSLFRLIVTLQLCLVRIDEANAVMCKGQAQSIVGSRDRFNSDLDLLRTSTGTNSFDSDSSSPGLTLSDAKSLYSKSWTKSVFVVALGLGVACYCSTNAKTRTTTTSERVQVLKSGGKVTSGLVAMAFIRRRWRTLCTNARVSDSAEAIRHWIFQWICLVNENSVVNTDHQLFMPEKHNSWYSIGSLRFQLIKRGMDLFYASIGKAIEITRDSQENQETPLENKSSGLWTYVVASLAASYYNVIGPAAKSAQVVSSSSNSVIKNAWGVVSLPAVKSASLEATRILKGASIADRIEIDGISCFVLSREPFPALASALRRYRRQLKREDARLGTIHEQVSFGHASVNVSGFVRRNVIFHLTGGGFFAHTIAGDLPYLLDWSAATDSVVIIPEYALLPKHKFPDAIAQITQIYRALRCGQAATLLGFQANKIIVSGESAGGNLTAALCVTIIMDRDESQYVQLTPSRSMELVTDQDESLEEDEDGRRVSADDGTVPLPDALLMSCPALNLSLESSPSRIAGAQDPVLPSGLIAVISNSYLPVEGNFPKTHPIASPYFASDETLSQFPPTLTFSSSEDPFLDDSVNFNARLRSVGVKSHLRAVHHMPHAFWALSTAGIPEARQVQQECIEWISRMFRNR</sequence>
<reference evidence="3 4" key="1">
    <citation type="journal article" date="2020" name="G3 (Bethesda)">
        <title>Improved Reference Genome for Cyclotella cryptica CCMP332, a Model for Cell Wall Morphogenesis, Salinity Adaptation, and Lipid Production in Diatoms (Bacillariophyta).</title>
        <authorList>
            <person name="Roberts W.R."/>
            <person name="Downey K.M."/>
            <person name="Ruck E.C."/>
            <person name="Traller J.C."/>
            <person name="Alverson A.J."/>
        </authorList>
    </citation>
    <scope>NUCLEOTIDE SEQUENCE [LARGE SCALE GENOMIC DNA]</scope>
    <source>
        <strain evidence="3 4">CCMP332</strain>
    </source>
</reference>
<dbReference type="Pfam" id="PF07859">
    <property type="entry name" value="Abhydrolase_3"/>
    <property type="match status" value="1"/>
</dbReference>
<organism evidence="3 4">
    <name type="scientific">Cyclotella cryptica</name>
    <dbReference type="NCBI Taxonomy" id="29204"/>
    <lineage>
        <taxon>Eukaryota</taxon>
        <taxon>Sar</taxon>
        <taxon>Stramenopiles</taxon>
        <taxon>Ochrophyta</taxon>
        <taxon>Bacillariophyta</taxon>
        <taxon>Coscinodiscophyceae</taxon>
        <taxon>Thalassiosirophycidae</taxon>
        <taxon>Stephanodiscales</taxon>
        <taxon>Stephanodiscaceae</taxon>
        <taxon>Cyclotella</taxon>
    </lineage>
</organism>
<feature type="compositionally biased region" description="Acidic residues" evidence="1">
    <location>
        <begin position="693"/>
        <end position="703"/>
    </location>
</feature>
<dbReference type="AlphaFoldDB" id="A0ABD3PVW0"/>
<dbReference type="Proteomes" id="UP001516023">
    <property type="component" value="Unassembled WGS sequence"/>
</dbReference>
<accession>A0ABD3PVW0</accession>
<dbReference type="PANTHER" id="PTHR23025:SF3">
    <property type="entry name" value="HORMONE-SENSITIVE LIPASE"/>
    <property type="match status" value="1"/>
</dbReference>
<evidence type="ECO:0000256" key="1">
    <source>
        <dbReference type="SAM" id="MobiDB-lite"/>
    </source>
</evidence>
<name>A0ABD3PVW0_9STRA</name>
<keyword evidence="4" id="KW-1185">Reference proteome</keyword>
<comment type="caution">
    <text evidence="3">The sequence shown here is derived from an EMBL/GenBank/DDBJ whole genome shotgun (WGS) entry which is preliminary data.</text>
</comment>
<gene>
    <name evidence="3" type="ORF">HJC23_007511</name>
</gene>
<dbReference type="InterPro" id="IPR029058">
    <property type="entry name" value="AB_hydrolase_fold"/>
</dbReference>